<dbReference type="Proteomes" id="UP000596130">
    <property type="component" value="Chromosome"/>
</dbReference>
<protein>
    <recommendedName>
        <fullName evidence="1">DUF7687 domain-containing protein</fullName>
    </recommendedName>
</protein>
<evidence type="ECO:0000313" key="3">
    <source>
        <dbReference type="Proteomes" id="UP000596130"/>
    </source>
</evidence>
<name>A0A7T4PIB9_9ACTN</name>
<organism evidence="2 3">
    <name type="scientific">Streptomyces alfalfae</name>
    <dbReference type="NCBI Taxonomy" id="1642299"/>
    <lineage>
        <taxon>Bacteria</taxon>
        <taxon>Bacillati</taxon>
        <taxon>Actinomycetota</taxon>
        <taxon>Actinomycetes</taxon>
        <taxon>Kitasatosporales</taxon>
        <taxon>Streptomycetaceae</taxon>
        <taxon>Streptomyces</taxon>
    </lineage>
</organism>
<dbReference type="RefSeq" id="WP_198503314.1">
    <property type="nucleotide sequence ID" value="NZ_CP065959.1"/>
</dbReference>
<sequence length="293" mass="32663">MKREPGFAAARWDDPFWHVVRMLADQSVTKRGKYASAIAPHEIISVLSSVGTPVAGGLISYLKNHDGVLDRLSAYWSKRREVADSLLALMRTEEQAKADYAGVSDQVLQSYGVKLEGYHKSSKALVNTVDAIVYRECRKSGVPVDTNPQSRAALVSDEHIWVSPRRLDGAIPGLLNPVAIWEIKEYWGKTGGGSKMSDAIYELHLVGLELRMFEDEFKIHVNHYAIMDGKDQWNSRKSDIRRAVDLLYSGILDELVVGREVLTEWPRIVSECSALVTSNENFANGGESPNSLF</sequence>
<accession>A0A7T4PIB9</accession>
<reference evidence="2 3" key="1">
    <citation type="submission" date="2020-12" db="EMBL/GenBank/DDBJ databases">
        <title>Identification and biosynthesis of polyene macrolides produced by Streptomyces alfalfae Men-myco-93-63.</title>
        <authorList>
            <person name="Liu D."/>
            <person name="Li Y."/>
            <person name="Liu L."/>
            <person name="Han X."/>
            <person name="Shen F."/>
        </authorList>
    </citation>
    <scope>NUCLEOTIDE SEQUENCE [LARGE SCALE GENOMIC DNA]</scope>
    <source>
        <strain evidence="2 3">Men-myco-93-63</strain>
    </source>
</reference>
<dbReference type="EMBL" id="CP065959">
    <property type="protein sequence ID" value="QQC90594.1"/>
    <property type="molecule type" value="Genomic_DNA"/>
</dbReference>
<proteinExistence type="predicted"/>
<dbReference type="AlphaFoldDB" id="A0A7T4PIB9"/>
<feature type="domain" description="DUF7687" evidence="1">
    <location>
        <begin position="92"/>
        <end position="271"/>
    </location>
</feature>
<gene>
    <name evidence="2" type="ORF">I8755_20935</name>
</gene>
<dbReference type="Pfam" id="PF24736">
    <property type="entry name" value="DUF7687"/>
    <property type="match status" value="1"/>
</dbReference>
<evidence type="ECO:0000259" key="1">
    <source>
        <dbReference type="Pfam" id="PF24736"/>
    </source>
</evidence>
<dbReference type="REBASE" id="497899">
    <property type="entry name" value="Sal9363ORF20925P"/>
</dbReference>
<dbReference type="InterPro" id="IPR056104">
    <property type="entry name" value="DUF7687"/>
</dbReference>
<evidence type="ECO:0000313" key="2">
    <source>
        <dbReference type="EMBL" id="QQC90594.1"/>
    </source>
</evidence>